<dbReference type="OrthoDB" id="246406at2759"/>
<dbReference type="GO" id="GO:0030008">
    <property type="term" value="C:TRAPP complex"/>
    <property type="evidence" value="ECO:0007669"/>
    <property type="project" value="UniProtKB-UniRule"/>
</dbReference>
<dbReference type="CDD" id="cd14856">
    <property type="entry name" value="TRAPPC4_synbindin"/>
    <property type="match status" value="1"/>
</dbReference>
<comment type="subcellular location">
    <subcellularLocation>
        <location evidence="7">Endoplasmic reticulum</location>
    </subcellularLocation>
    <subcellularLocation>
        <location evidence="7">Golgi apparatus</location>
        <location evidence="7">cis-Golgi network</location>
    </subcellularLocation>
    <subcellularLocation>
        <location evidence="1">Golgi apparatus</location>
    </subcellularLocation>
</comment>
<gene>
    <name evidence="8" type="ORF">H4219_002115</name>
</gene>
<evidence type="ECO:0000256" key="4">
    <source>
        <dbReference type="ARBA" id="ARBA00022892"/>
    </source>
</evidence>
<evidence type="ECO:0000256" key="1">
    <source>
        <dbReference type="ARBA" id="ARBA00004555"/>
    </source>
</evidence>
<evidence type="ECO:0000256" key="3">
    <source>
        <dbReference type="ARBA" id="ARBA00022824"/>
    </source>
</evidence>
<keyword evidence="2 7" id="KW-0813">Transport</keyword>
<comment type="subunit">
    <text evidence="7">Part of the multisubunit transport protein particle (TRAPP) complex.</text>
</comment>
<proteinExistence type="inferred from homology"/>
<evidence type="ECO:0000313" key="9">
    <source>
        <dbReference type="Proteomes" id="UP001150538"/>
    </source>
</evidence>
<dbReference type="GO" id="GO:0006888">
    <property type="term" value="P:endoplasmic reticulum to Golgi vesicle-mediated transport"/>
    <property type="evidence" value="ECO:0007669"/>
    <property type="project" value="UniProtKB-UniRule"/>
</dbReference>
<dbReference type="Pfam" id="PF04099">
    <property type="entry name" value="Sybindin"/>
    <property type="match status" value="1"/>
</dbReference>
<dbReference type="SMART" id="SM01399">
    <property type="entry name" value="Sybindin"/>
    <property type="match status" value="1"/>
</dbReference>
<comment type="caution">
    <text evidence="8">The sequence shown here is derived from an EMBL/GenBank/DDBJ whole genome shotgun (WGS) entry which is preliminary data.</text>
</comment>
<protein>
    <recommendedName>
        <fullName evidence="7">Trafficking protein particle complex subunit</fullName>
    </recommendedName>
</protein>
<dbReference type="PANTHER" id="PTHR23249">
    <property type="entry name" value="TRAFFICKING PROTEIN PARTICLE COMPLEX SUBUNIT"/>
    <property type="match status" value="1"/>
</dbReference>
<keyword evidence="9" id="KW-1185">Reference proteome</keyword>
<keyword evidence="5 7" id="KW-0333">Golgi apparatus</keyword>
<dbReference type="AlphaFoldDB" id="A0A9W8A7U3"/>
<evidence type="ECO:0000256" key="6">
    <source>
        <dbReference type="ARBA" id="ARBA00038179"/>
    </source>
</evidence>
<dbReference type="SUPFAM" id="SSF64356">
    <property type="entry name" value="SNARE-like"/>
    <property type="match status" value="1"/>
</dbReference>
<dbReference type="Gene3D" id="3.30.450.70">
    <property type="match status" value="1"/>
</dbReference>
<accession>A0A9W8A7U3</accession>
<dbReference type="InterPro" id="IPR011012">
    <property type="entry name" value="Longin-like_dom_sf"/>
</dbReference>
<evidence type="ECO:0000256" key="5">
    <source>
        <dbReference type="ARBA" id="ARBA00023034"/>
    </source>
</evidence>
<sequence length="151" mass="16638">MIHTLLIINQAGSLTYTKDFSNGANKLTTNEYLILAGTIHSVHAISAGLLPVSKKKNAAISRGVSRRSGSSGTGGFEVIEAQDMKLHCYETPTGIKFIIVADKNHGESIKDTMRGLYLVYSDYVLKSPFYNPEMPIRSEIFDKKVSKLLDQ</sequence>
<keyword evidence="3 7" id="KW-0256">Endoplasmic reticulum</keyword>
<keyword evidence="4 7" id="KW-0931">ER-Golgi transport</keyword>
<dbReference type="Proteomes" id="UP001150538">
    <property type="component" value="Unassembled WGS sequence"/>
</dbReference>
<evidence type="ECO:0000256" key="2">
    <source>
        <dbReference type="ARBA" id="ARBA00022448"/>
    </source>
</evidence>
<dbReference type="GO" id="GO:0005783">
    <property type="term" value="C:endoplasmic reticulum"/>
    <property type="evidence" value="ECO:0007669"/>
    <property type="project" value="UniProtKB-SubCell"/>
</dbReference>
<dbReference type="GO" id="GO:0005794">
    <property type="term" value="C:Golgi apparatus"/>
    <property type="evidence" value="ECO:0007669"/>
    <property type="project" value="UniProtKB-SubCell"/>
</dbReference>
<dbReference type="InterPro" id="IPR007233">
    <property type="entry name" value="TRAPPC"/>
</dbReference>
<dbReference type="PANTHER" id="PTHR23249:SF15">
    <property type="entry name" value="TRAFFICKING PROTEIN PARTICLE COMPLEX SUBUNIT 4"/>
    <property type="match status" value="1"/>
</dbReference>
<reference evidence="8" key="1">
    <citation type="submission" date="2022-07" db="EMBL/GenBank/DDBJ databases">
        <title>Phylogenomic reconstructions and comparative analyses of Kickxellomycotina fungi.</title>
        <authorList>
            <person name="Reynolds N.K."/>
            <person name="Stajich J.E."/>
            <person name="Barry K."/>
            <person name="Grigoriev I.V."/>
            <person name="Crous P."/>
            <person name="Smith M.E."/>
        </authorList>
    </citation>
    <scope>NUCLEOTIDE SEQUENCE</scope>
    <source>
        <strain evidence="8">NBRC 100468</strain>
    </source>
</reference>
<name>A0A9W8A7U3_9FUNG</name>
<comment type="similarity">
    <text evidence="6">Belongs to the TRAPP small subunits family. TRAPPC4 subfamily.</text>
</comment>
<evidence type="ECO:0000313" key="8">
    <source>
        <dbReference type="EMBL" id="KAJ1919263.1"/>
    </source>
</evidence>
<evidence type="ECO:0000256" key="7">
    <source>
        <dbReference type="RuleBase" id="RU366065"/>
    </source>
</evidence>
<dbReference type="EMBL" id="JANBPU010000030">
    <property type="protein sequence ID" value="KAJ1919263.1"/>
    <property type="molecule type" value="Genomic_DNA"/>
</dbReference>
<organism evidence="8 9">
    <name type="scientific">Mycoemilia scoparia</name>
    <dbReference type="NCBI Taxonomy" id="417184"/>
    <lineage>
        <taxon>Eukaryota</taxon>
        <taxon>Fungi</taxon>
        <taxon>Fungi incertae sedis</taxon>
        <taxon>Zoopagomycota</taxon>
        <taxon>Kickxellomycotina</taxon>
        <taxon>Kickxellomycetes</taxon>
        <taxon>Kickxellales</taxon>
        <taxon>Kickxellaceae</taxon>
        <taxon>Mycoemilia</taxon>
    </lineage>
</organism>